<protein>
    <submittedName>
        <fullName evidence="2">Uncharacterized protein</fullName>
    </submittedName>
</protein>
<accession>A0A5N6D4B4</accession>
<organism evidence="2 3">
    <name type="scientific">Aspergillus parasiticus</name>
    <dbReference type="NCBI Taxonomy" id="5067"/>
    <lineage>
        <taxon>Eukaryota</taxon>
        <taxon>Fungi</taxon>
        <taxon>Dikarya</taxon>
        <taxon>Ascomycota</taxon>
        <taxon>Pezizomycotina</taxon>
        <taxon>Eurotiomycetes</taxon>
        <taxon>Eurotiomycetidae</taxon>
        <taxon>Eurotiales</taxon>
        <taxon>Aspergillaceae</taxon>
        <taxon>Aspergillus</taxon>
        <taxon>Aspergillus subgen. Circumdati</taxon>
    </lineage>
</organism>
<name>A0A5N6D4B4_ASPPA</name>
<evidence type="ECO:0000256" key="1">
    <source>
        <dbReference type="SAM" id="MobiDB-lite"/>
    </source>
</evidence>
<keyword evidence="3" id="KW-1185">Reference proteome</keyword>
<proteinExistence type="predicted"/>
<reference evidence="2 3" key="1">
    <citation type="submission" date="2019-04" db="EMBL/GenBank/DDBJ databases">
        <title>Fungal friends and foes A comparative genomics study of 23 Aspergillus species from section Flavi.</title>
        <authorList>
            <consortium name="DOE Joint Genome Institute"/>
            <person name="Kjaerbolling I."/>
            <person name="Vesth T.C."/>
            <person name="Frisvad J.C."/>
            <person name="Nybo J.L."/>
            <person name="Theobald S."/>
            <person name="Kildgaard S."/>
            <person name="Petersen T.I."/>
            <person name="Kuo A."/>
            <person name="Sato A."/>
            <person name="Lyhne E.K."/>
            <person name="Kogle M.E."/>
            <person name="Wiebenga A."/>
            <person name="Kun R.S."/>
            <person name="Lubbers R.J."/>
            <person name="Makela M.R."/>
            <person name="Barry K."/>
            <person name="Chovatia M."/>
            <person name="Clum A."/>
            <person name="Daum C."/>
            <person name="Haridas S."/>
            <person name="He G."/>
            <person name="LaButti K."/>
            <person name="Lipzen A."/>
            <person name="Mondo S."/>
            <person name="Pangilinan J."/>
            <person name="Riley R."/>
            <person name="Salamov A."/>
            <person name="Simmons B.A."/>
            <person name="Magnuson J.K."/>
            <person name="Henrissat B."/>
            <person name="Mortensen U.H."/>
            <person name="Larsen T.O."/>
            <person name="De vries R.P."/>
            <person name="Grigoriev I.V."/>
            <person name="Machida M."/>
            <person name="Baker S.E."/>
            <person name="Andersen M.R."/>
        </authorList>
    </citation>
    <scope>NUCLEOTIDE SEQUENCE [LARGE SCALE GENOMIC DNA]</scope>
    <source>
        <strain evidence="2 3">CBS 117618</strain>
    </source>
</reference>
<dbReference type="VEuPathDB" id="FungiDB:BDV34DRAFT_217765"/>
<evidence type="ECO:0000313" key="2">
    <source>
        <dbReference type="EMBL" id="KAB8199769.1"/>
    </source>
</evidence>
<dbReference type="EMBL" id="ML735063">
    <property type="protein sequence ID" value="KAB8199769.1"/>
    <property type="molecule type" value="Genomic_DNA"/>
</dbReference>
<sequence length="95" mass="10474">MSKENRLEAALYAPIMMNQGEVINDHATDVASAQHKCTANCDGDSSVAESGAEESGEDGHEPANVYGSDLDFQEKWRDYHLKREKTMEVKSITSP</sequence>
<gene>
    <name evidence="2" type="ORF">BDV34DRAFT_217765</name>
</gene>
<dbReference type="Proteomes" id="UP000326532">
    <property type="component" value="Unassembled WGS sequence"/>
</dbReference>
<feature type="region of interest" description="Disordered" evidence="1">
    <location>
        <begin position="38"/>
        <end position="66"/>
    </location>
</feature>
<dbReference type="AlphaFoldDB" id="A0A5N6D4B4"/>
<evidence type="ECO:0000313" key="3">
    <source>
        <dbReference type="Proteomes" id="UP000326532"/>
    </source>
</evidence>